<dbReference type="InterPro" id="IPR003598">
    <property type="entry name" value="Ig_sub2"/>
</dbReference>
<dbReference type="Proteomes" id="UP001159042">
    <property type="component" value="Unassembled WGS sequence"/>
</dbReference>
<dbReference type="InterPro" id="IPR037448">
    <property type="entry name" value="Zig-8"/>
</dbReference>
<name>A0AAV8W5Y0_9CUCU</name>
<dbReference type="EMBL" id="JANEYG010000010">
    <property type="protein sequence ID" value="KAJ8921371.1"/>
    <property type="molecule type" value="Genomic_DNA"/>
</dbReference>
<keyword evidence="4" id="KW-1185">Reference proteome</keyword>
<dbReference type="PANTHER" id="PTHR23279">
    <property type="entry name" value="DEFECTIVE PROBOSCIS EXTENSION RESPONSE DPR -RELATED"/>
    <property type="match status" value="1"/>
</dbReference>
<evidence type="ECO:0000256" key="1">
    <source>
        <dbReference type="SAM" id="MobiDB-lite"/>
    </source>
</evidence>
<proteinExistence type="predicted"/>
<evidence type="ECO:0000313" key="4">
    <source>
        <dbReference type="Proteomes" id="UP001159042"/>
    </source>
</evidence>
<dbReference type="SMART" id="SM00408">
    <property type="entry name" value="IGc2"/>
    <property type="match status" value="1"/>
</dbReference>
<dbReference type="SUPFAM" id="SSF48726">
    <property type="entry name" value="Immunoglobulin"/>
    <property type="match status" value="1"/>
</dbReference>
<dbReference type="InterPro" id="IPR036179">
    <property type="entry name" value="Ig-like_dom_sf"/>
</dbReference>
<dbReference type="GO" id="GO:0050808">
    <property type="term" value="P:synapse organization"/>
    <property type="evidence" value="ECO:0007669"/>
    <property type="project" value="TreeGrafter"/>
</dbReference>
<comment type="caution">
    <text evidence="3">The sequence shown here is derived from an EMBL/GenBank/DDBJ whole genome shotgun (WGS) entry which is preliminary data.</text>
</comment>
<dbReference type="PANTHER" id="PTHR23279:SF6">
    <property type="entry name" value="DEFECTIVE PROBOSCIS EXTENSION RESPONSE 7, ISOFORM F"/>
    <property type="match status" value="1"/>
</dbReference>
<dbReference type="GO" id="GO:0032589">
    <property type="term" value="C:neuron projection membrane"/>
    <property type="evidence" value="ECO:0007669"/>
    <property type="project" value="TreeGrafter"/>
</dbReference>
<dbReference type="Pfam" id="PF07686">
    <property type="entry name" value="V-set"/>
    <property type="match status" value="1"/>
</dbReference>
<protein>
    <recommendedName>
        <fullName evidence="2">Ig-like domain-containing protein</fullName>
    </recommendedName>
</protein>
<sequence>MSSRNLLGVAEPDNGLKSRFVEPMNKPPHQRPYFDDVGPRNVTAVVGQSAVLNCRVKHPGDRTVSWMRKRDLHILTSGIHTYTGDARFSVLHPDHSDDWDLRVEYVQKRDAGVYECQVNTEPKINLAIMLNVDGQKRNKIKKKPEDLPDGIKAAVRSTIYDMKENGKHITVKTINEELKGKEIVHVSNGSIWFLVKMKAQKVVEKDTKARVKGLLFFMQEQNMDSLKMLA</sequence>
<organism evidence="3 4">
    <name type="scientific">Exocentrus adspersus</name>
    <dbReference type="NCBI Taxonomy" id="1586481"/>
    <lineage>
        <taxon>Eukaryota</taxon>
        <taxon>Metazoa</taxon>
        <taxon>Ecdysozoa</taxon>
        <taxon>Arthropoda</taxon>
        <taxon>Hexapoda</taxon>
        <taxon>Insecta</taxon>
        <taxon>Pterygota</taxon>
        <taxon>Neoptera</taxon>
        <taxon>Endopterygota</taxon>
        <taxon>Coleoptera</taxon>
        <taxon>Polyphaga</taxon>
        <taxon>Cucujiformia</taxon>
        <taxon>Chrysomeloidea</taxon>
        <taxon>Cerambycidae</taxon>
        <taxon>Lamiinae</taxon>
        <taxon>Acanthocinini</taxon>
        <taxon>Exocentrus</taxon>
    </lineage>
</organism>
<dbReference type="InterPro" id="IPR013106">
    <property type="entry name" value="Ig_V-set"/>
</dbReference>
<accession>A0AAV8W5Y0</accession>
<gene>
    <name evidence="3" type="ORF">NQ315_002987</name>
</gene>
<dbReference type="FunFam" id="2.60.40.10:FF:000129">
    <property type="entry name" value="CLUMA_CG018772, isoform A"/>
    <property type="match status" value="1"/>
</dbReference>
<dbReference type="PROSITE" id="PS50835">
    <property type="entry name" value="IG_LIKE"/>
    <property type="match status" value="1"/>
</dbReference>
<dbReference type="SMART" id="SM00409">
    <property type="entry name" value="IG"/>
    <property type="match status" value="1"/>
</dbReference>
<dbReference type="InterPro" id="IPR003599">
    <property type="entry name" value="Ig_sub"/>
</dbReference>
<dbReference type="Gene3D" id="2.60.40.10">
    <property type="entry name" value="Immunoglobulins"/>
    <property type="match status" value="1"/>
</dbReference>
<dbReference type="AlphaFoldDB" id="A0AAV8W5Y0"/>
<feature type="region of interest" description="Disordered" evidence="1">
    <location>
        <begin position="17"/>
        <end position="37"/>
    </location>
</feature>
<dbReference type="InterPro" id="IPR013783">
    <property type="entry name" value="Ig-like_fold"/>
</dbReference>
<dbReference type="InterPro" id="IPR007110">
    <property type="entry name" value="Ig-like_dom"/>
</dbReference>
<evidence type="ECO:0000313" key="3">
    <source>
        <dbReference type="EMBL" id="KAJ8921371.1"/>
    </source>
</evidence>
<evidence type="ECO:0000259" key="2">
    <source>
        <dbReference type="PROSITE" id="PS50835"/>
    </source>
</evidence>
<reference evidence="3 4" key="1">
    <citation type="journal article" date="2023" name="Insect Mol. Biol.">
        <title>Genome sequencing provides insights into the evolution of gene families encoding plant cell wall-degrading enzymes in longhorned beetles.</title>
        <authorList>
            <person name="Shin N.R."/>
            <person name="Okamura Y."/>
            <person name="Kirsch R."/>
            <person name="Pauchet Y."/>
        </authorList>
    </citation>
    <scope>NUCLEOTIDE SEQUENCE [LARGE SCALE GENOMIC DNA]</scope>
    <source>
        <strain evidence="3">EAD_L_NR</strain>
    </source>
</reference>
<feature type="domain" description="Ig-like" evidence="2">
    <location>
        <begin position="32"/>
        <end position="127"/>
    </location>
</feature>